<dbReference type="InterPro" id="IPR009737">
    <property type="entry name" value="Aim32/Apd1-like"/>
</dbReference>
<reference evidence="1 2" key="1">
    <citation type="journal article" date="2011" name="Stand. Genomic Sci.">
        <title>Complete genome sequence of the halophilic and highly halotolerant Chromohalobacter salexigens type strain (1H11(T)).</title>
        <authorList>
            <person name="Copeland A."/>
            <person name="O'Connor K."/>
            <person name="Lucas S."/>
            <person name="Lapidus A."/>
            <person name="Berry K.W."/>
            <person name="Detter J.C."/>
            <person name="Del Rio T.G."/>
            <person name="Hammon N."/>
            <person name="Dalin E."/>
            <person name="Tice H."/>
            <person name="Pitluck S."/>
            <person name="Bruce D."/>
            <person name="Goodwin L."/>
            <person name="Han C."/>
            <person name="Tapia R."/>
            <person name="Saunders E."/>
            <person name="Schmutz J."/>
            <person name="Brettin T."/>
            <person name="Larimer F."/>
            <person name="Land M."/>
            <person name="Hauser L."/>
            <person name="Vargas C."/>
            <person name="Nieto J.J."/>
            <person name="Kyrpides N.C."/>
            <person name="Ivanova N."/>
            <person name="Goker M."/>
            <person name="Klenk H.P."/>
            <person name="Csonka L.N."/>
            <person name="Woyke T."/>
        </authorList>
    </citation>
    <scope>NUCLEOTIDE SEQUENCE [LARGE SCALE GENOMIC DNA]</scope>
    <source>
        <strain evidence="2">ATCC BAA-138 / DSM 3043 / CIP 106854 / NCIMB 13768 / 1H11</strain>
    </source>
</reference>
<dbReference type="GeneID" id="95333795"/>
<dbReference type="CDD" id="cd03062">
    <property type="entry name" value="TRX_Fd_Sucrase"/>
    <property type="match status" value="1"/>
</dbReference>
<dbReference type="EMBL" id="CP000285">
    <property type="protein sequence ID" value="ABE58397.1"/>
    <property type="molecule type" value="Genomic_DNA"/>
</dbReference>
<dbReference type="PANTHER" id="PTHR31902">
    <property type="entry name" value="ACTIN PATCHES DISTAL PROTEIN 1"/>
    <property type="match status" value="1"/>
</dbReference>
<dbReference type="Pfam" id="PF06999">
    <property type="entry name" value="Suc_Fer-like"/>
    <property type="match status" value="1"/>
</dbReference>
<organism evidence="1 2">
    <name type="scientific">Chromohalobacter israelensis (strain ATCC BAA-138 / DSM 3043 / CIP 106854 / NCIMB 13768 / 1H11)</name>
    <name type="common">Chromohalobacter salexigens</name>
    <dbReference type="NCBI Taxonomy" id="290398"/>
    <lineage>
        <taxon>Bacteria</taxon>
        <taxon>Pseudomonadati</taxon>
        <taxon>Pseudomonadota</taxon>
        <taxon>Gammaproteobacteria</taxon>
        <taxon>Oceanospirillales</taxon>
        <taxon>Halomonadaceae</taxon>
        <taxon>Chromohalobacter</taxon>
    </lineage>
</organism>
<dbReference type="Proteomes" id="UP000000239">
    <property type="component" value="Chromosome"/>
</dbReference>
<keyword evidence="2" id="KW-1185">Reference proteome</keyword>
<sequence length="300" mass="34019">MKRTFCADLGLEQGDPLAGSAAHAERNLLISWPRAKWTRNLRRAHDMPESLMQTLDAITAGERRVNLIHRREQADESHQVFLMPERRQFVVPRGELETFLAAWQSGAPLTAWEGAQVERDLLLCCTHGKKDKCCARYGYRTYKELARTVAAHELPFDVWESSHLGGCRFAASLVLLSPVRKYGRITPQQALPFLQAEARDRRFLPGYRGDSRLTPAQQCAQLAALGFLERRYPAANLRLQDDTGDEQRRCILWQWEQGGAHGRLRTVCETTAILRVDMCSDLDDGPTESLVWHATQIVPA</sequence>
<dbReference type="eggNOG" id="COG4759">
    <property type="taxonomic scope" value="Bacteria"/>
</dbReference>
<gene>
    <name evidence="1" type="ordered locus">Csal_1040</name>
</gene>
<dbReference type="HOGENOM" id="CLU_050357_0_0_6"/>
<dbReference type="Gene3D" id="3.40.30.10">
    <property type="entry name" value="Glutaredoxin"/>
    <property type="match status" value="1"/>
</dbReference>
<accession>Q1QYR1</accession>
<proteinExistence type="predicted"/>
<name>Q1QYR1_CHRI1</name>
<dbReference type="PANTHER" id="PTHR31902:SF22">
    <property type="entry name" value="SLL1203 PROTEIN"/>
    <property type="match status" value="1"/>
</dbReference>
<dbReference type="STRING" id="290398.Csal_1040"/>
<dbReference type="OrthoDB" id="3399139at2"/>
<dbReference type="RefSeq" id="WP_011506343.1">
    <property type="nucleotide sequence ID" value="NC_007963.1"/>
</dbReference>
<protein>
    <submittedName>
        <fullName evidence="1">Sucraseferredoxin-like protein</fullName>
    </submittedName>
</protein>
<evidence type="ECO:0000313" key="1">
    <source>
        <dbReference type="EMBL" id="ABE58397.1"/>
    </source>
</evidence>
<dbReference type="InterPro" id="IPR036249">
    <property type="entry name" value="Thioredoxin-like_sf"/>
</dbReference>
<dbReference type="AlphaFoldDB" id="Q1QYR1"/>
<dbReference type="SUPFAM" id="SSF52833">
    <property type="entry name" value="Thioredoxin-like"/>
    <property type="match status" value="1"/>
</dbReference>
<dbReference type="KEGG" id="csa:Csal_1040"/>
<evidence type="ECO:0000313" key="2">
    <source>
        <dbReference type="Proteomes" id="UP000000239"/>
    </source>
</evidence>